<evidence type="ECO:0000313" key="5">
    <source>
        <dbReference type="Proteomes" id="UP000824469"/>
    </source>
</evidence>
<dbReference type="EMBL" id="JAHRHJ020000004">
    <property type="protein sequence ID" value="KAH9318348.1"/>
    <property type="molecule type" value="Genomic_DNA"/>
</dbReference>
<keyword evidence="5" id="KW-1185">Reference proteome</keyword>
<feature type="non-terminal residue" evidence="4">
    <location>
        <position position="1"/>
    </location>
</feature>
<evidence type="ECO:0000256" key="3">
    <source>
        <dbReference type="SAM" id="SignalP"/>
    </source>
</evidence>
<sequence length="152" mass="17524">SSWHREWLLDLLAIWAFACANVFSQADQLLKGMKSRVDEMRENRSKSMQRVLLLAEALYQYGKSDYIRAYDILGPNFNVHEYKVIGASDEQLDVFDEVCNRSFGAKGSDQEWSPLYMAFVGEGLFNEEGRGLRNCSRKSQSSRNDILHIEMN</sequence>
<keyword evidence="1" id="KW-0677">Repeat</keyword>
<evidence type="ECO:0000256" key="1">
    <source>
        <dbReference type="ARBA" id="ARBA00022737"/>
    </source>
</evidence>
<dbReference type="PANTHER" id="PTHR16263">
    <property type="entry name" value="TETRATRICOPEPTIDE REPEAT PROTEIN 38"/>
    <property type="match status" value="1"/>
</dbReference>
<reference evidence="4 5" key="1">
    <citation type="journal article" date="2021" name="Nat. Plants">
        <title>The Taxus genome provides insights into paclitaxel biosynthesis.</title>
        <authorList>
            <person name="Xiong X."/>
            <person name="Gou J."/>
            <person name="Liao Q."/>
            <person name="Li Y."/>
            <person name="Zhou Q."/>
            <person name="Bi G."/>
            <person name="Li C."/>
            <person name="Du R."/>
            <person name="Wang X."/>
            <person name="Sun T."/>
            <person name="Guo L."/>
            <person name="Liang H."/>
            <person name="Lu P."/>
            <person name="Wu Y."/>
            <person name="Zhang Z."/>
            <person name="Ro D.K."/>
            <person name="Shang Y."/>
            <person name="Huang S."/>
            <person name="Yan J."/>
        </authorList>
    </citation>
    <scope>NUCLEOTIDE SEQUENCE [LARGE SCALE GENOMIC DNA]</scope>
    <source>
        <strain evidence="4">Ta-2019</strain>
    </source>
</reference>
<comment type="caution">
    <text evidence="4">The sequence shown here is derived from an EMBL/GenBank/DDBJ whole genome shotgun (WGS) entry which is preliminary data.</text>
</comment>
<keyword evidence="3" id="KW-0732">Signal</keyword>
<name>A0AA38LB98_TAXCH</name>
<dbReference type="InterPro" id="IPR033891">
    <property type="entry name" value="TTC38"/>
</dbReference>
<protein>
    <submittedName>
        <fullName evidence="4">Uncharacterized protein</fullName>
    </submittedName>
</protein>
<accession>A0AA38LB98</accession>
<feature type="non-terminal residue" evidence="4">
    <location>
        <position position="152"/>
    </location>
</feature>
<feature type="signal peptide" evidence="3">
    <location>
        <begin position="1"/>
        <end position="20"/>
    </location>
</feature>
<gene>
    <name evidence="4" type="ORF">KI387_020117</name>
</gene>
<evidence type="ECO:0000256" key="2">
    <source>
        <dbReference type="ARBA" id="ARBA00022803"/>
    </source>
</evidence>
<dbReference type="PANTHER" id="PTHR16263:SF4">
    <property type="entry name" value="TETRATRICOPEPTIDE REPEAT PROTEIN 38"/>
    <property type="match status" value="1"/>
</dbReference>
<dbReference type="AlphaFoldDB" id="A0AA38LB98"/>
<keyword evidence="2" id="KW-0802">TPR repeat</keyword>
<evidence type="ECO:0000313" key="4">
    <source>
        <dbReference type="EMBL" id="KAH9318348.1"/>
    </source>
</evidence>
<feature type="chain" id="PRO_5041452906" evidence="3">
    <location>
        <begin position="21"/>
        <end position="152"/>
    </location>
</feature>
<proteinExistence type="predicted"/>
<organism evidence="4 5">
    <name type="scientific">Taxus chinensis</name>
    <name type="common">Chinese yew</name>
    <name type="synonym">Taxus wallichiana var. chinensis</name>
    <dbReference type="NCBI Taxonomy" id="29808"/>
    <lineage>
        <taxon>Eukaryota</taxon>
        <taxon>Viridiplantae</taxon>
        <taxon>Streptophyta</taxon>
        <taxon>Embryophyta</taxon>
        <taxon>Tracheophyta</taxon>
        <taxon>Spermatophyta</taxon>
        <taxon>Pinopsida</taxon>
        <taxon>Pinidae</taxon>
        <taxon>Conifers II</taxon>
        <taxon>Cupressales</taxon>
        <taxon>Taxaceae</taxon>
        <taxon>Taxus</taxon>
    </lineage>
</organism>
<dbReference type="Proteomes" id="UP000824469">
    <property type="component" value="Unassembled WGS sequence"/>
</dbReference>